<dbReference type="Pfam" id="PF00664">
    <property type="entry name" value="ABC_membrane"/>
    <property type="match status" value="1"/>
</dbReference>
<dbReference type="PROSITE" id="PS00211">
    <property type="entry name" value="ABC_TRANSPORTER_1"/>
    <property type="match status" value="1"/>
</dbReference>
<dbReference type="PROSITE" id="PS50929">
    <property type="entry name" value="ABC_TM1F"/>
    <property type="match status" value="1"/>
</dbReference>
<dbReference type="SUPFAM" id="SSF52540">
    <property type="entry name" value="P-loop containing nucleoside triphosphate hydrolases"/>
    <property type="match status" value="1"/>
</dbReference>
<dbReference type="RefSeq" id="WP_132300472.1">
    <property type="nucleotide sequence ID" value="NZ_CP170642.1"/>
</dbReference>
<dbReference type="InterPro" id="IPR027417">
    <property type="entry name" value="P-loop_NTPase"/>
</dbReference>
<evidence type="ECO:0000259" key="11">
    <source>
        <dbReference type="PROSITE" id="PS50893"/>
    </source>
</evidence>
<evidence type="ECO:0000259" key="12">
    <source>
        <dbReference type="PROSITE" id="PS50929"/>
    </source>
</evidence>
<dbReference type="InterPro" id="IPR039421">
    <property type="entry name" value="Type_1_exporter"/>
</dbReference>
<dbReference type="SUPFAM" id="SSF90123">
    <property type="entry name" value="ABC transporter transmembrane region"/>
    <property type="match status" value="1"/>
</dbReference>
<keyword evidence="9 10" id="KW-0472">Membrane</keyword>
<comment type="caution">
    <text evidence="13">The sequence shown here is derived from an EMBL/GenBank/DDBJ whole genome shotgun (WGS) entry which is preliminary data.</text>
</comment>
<dbReference type="EMBL" id="SMGJ01000002">
    <property type="protein sequence ID" value="TCK70364.1"/>
    <property type="molecule type" value="Genomic_DNA"/>
</dbReference>
<dbReference type="GO" id="GO:0005886">
    <property type="term" value="C:plasma membrane"/>
    <property type="evidence" value="ECO:0007669"/>
    <property type="project" value="UniProtKB-SubCell"/>
</dbReference>
<dbReference type="GO" id="GO:0140359">
    <property type="term" value="F:ABC-type transporter activity"/>
    <property type="evidence" value="ECO:0007669"/>
    <property type="project" value="InterPro"/>
</dbReference>
<organism evidence="13 14">
    <name type="scientific">Lonepinella koalarum</name>
    <dbReference type="NCBI Taxonomy" id="53417"/>
    <lineage>
        <taxon>Bacteria</taxon>
        <taxon>Pseudomonadati</taxon>
        <taxon>Pseudomonadota</taxon>
        <taxon>Gammaproteobacteria</taxon>
        <taxon>Pasteurellales</taxon>
        <taxon>Pasteurellaceae</taxon>
        <taxon>Lonepinella</taxon>
    </lineage>
</organism>
<feature type="domain" description="ABC transporter" evidence="11">
    <location>
        <begin position="353"/>
        <end position="584"/>
    </location>
</feature>
<keyword evidence="7 13" id="KW-0067">ATP-binding</keyword>
<dbReference type="NCBIfam" id="NF008379">
    <property type="entry name" value="PRK11174.1"/>
    <property type="match status" value="1"/>
</dbReference>
<evidence type="ECO:0000256" key="10">
    <source>
        <dbReference type="SAM" id="Phobius"/>
    </source>
</evidence>
<proteinExistence type="predicted"/>
<dbReference type="FunFam" id="1.20.1560.10:FF:000039">
    <property type="entry name" value="Cysteine/glutathione ABC transporter permease/ATP-binding protein CydD"/>
    <property type="match status" value="1"/>
</dbReference>
<feature type="transmembrane region" description="Helical" evidence="10">
    <location>
        <begin position="145"/>
        <end position="161"/>
    </location>
</feature>
<dbReference type="Pfam" id="PF00005">
    <property type="entry name" value="ABC_tran"/>
    <property type="match status" value="1"/>
</dbReference>
<feature type="transmembrane region" description="Helical" evidence="10">
    <location>
        <begin position="23"/>
        <end position="43"/>
    </location>
</feature>
<evidence type="ECO:0000256" key="2">
    <source>
        <dbReference type="ARBA" id="ARBA00022448"/>
    </source>
</evidence>
<feature type="transmembrane region" description="Helical" evidence="10">
    <location>
        <begin position="246"/>
        <end position="273"/>
    </location>
</feature>
<dbReference type="PROSITE" id="PS50893">
    <property type="entry name" value="ABC_TRANSPORTER_2"/>
    <property type="match status" value="1"/>
</dbReference>
<evidence type="ECO:0000256" key="9">
    <source>
        <dbReference type="ARBA" id="ARBA00023136"/>
    </source>
</evidence>
<sequence>MEKQRQKYLFKWLRQQQKPIKKLLTLNVGLATLSSLILVGQTWLLASLLHHFIMQQTPRSELLPYFIGLIVGFALRALILYLRERIGFNCGRQLRNIIRQQILDKIHSVGPATINGKPAGSWASLMLEQVENLHNFYARYLPQQMLSAIVPVIILIAVFPLNWVAGLILLFTAPLIPVFMILVGLAASDKNQQNMAILAKLSGQFLDRLRGLETLRLFNRAEEQTEYIEKSTEDYRISTMDVLKMAFLSSAVLEFFTSISIAIVAVYFGFSYLGQIDFGSFSDNTGITLFAGFFCLILAPEFYQPLRDLGVYYHDRAAAIGAADAIAEFIETDYQTVQPDHDQHIPNQSAVEIVAENLVVLSPQGKTLTQPLNFHLAKQSHTALVGQSGAGKTSLINVLLGFLPYQGSLKINGIELNQADLTQWRKQIAWVGQNPLLLQGTIKENLLLGDIQASDEQIDIALSQANAKEFTHHIGLNAEIKDGGVGISVGQAQRLAIARALLRQGNLLLLDEPTASLDAKSETQVLTALTQINQAQTTLMITHRIEDLKQCDQILVMQQGQLVQQGHFEQLQQQGYFAELLAQRHQDVQ</sequence>
<feature type="transmembrane region" description="Helical" evidence="10">
    <location>
        <begin position="63"/>
        <end position="82"/>
    </location>
</feature>
<dbReference type="SMART" id="SM00382">
    <property type="entry name" value="AAA"/>
    <property type="match status" value="1"/>
</dbReference>
<dbReference type="InterPro" id="IPR017871">
    <property type="entry name" value="ABC_transporter-like_CS"/>
</dbReference>
<accession>A0A4R1KY77</accession>
<dbReference type="InterPro" id="IPR003593">
    <property type="entry name" value="AAA+_ATPase"/>
</dbReference>
<feature type="domain" description="ABC transmembrane type-1" evidence="12">
    <location>
        <begin position="30"/>
        <end position="318"/>
    </location>
</feature>
<keyword evidence="6" id="KW-0547">Nucleotide-binding</keyword>
<dbReference type="NCBIfam" id="TIGR02857">
    <property type="entry name" value="CydD"/>
    <property type="match status" value="1"/>
</dbReference>
<dbReference type="AlphaFoldDB" id="A0A4R1KY77"/>
<feature type="transmembrane region" description="Helical" evidence="10">
    <location>
        <begin position="167"/>
        <end position="187"/>
    </location>
</feature>
<reference evidence="13 14" key="1">
    <citation type="submission" date="2019-03" db="EMBL/GenBank/DDBJ databases">
        <title>Genomic Encyclopedia of Type Strains, Phase IV (KMG-IV): sequencing the most valuable type-strain genomes for metagenomic binning, comparative biology and taxonomic classification.</title>
        <authorList>
            <person name="Goeker M."/>
        </authorList>
    </citation>
    <scope>NUCLEOTIDE SEQUENCE [LARGE SCALE GENOMIC DNA]</scope>
    <source>
        <strain evidence="13 14">DSM 10053</strain>
    </source>
</reference>
<evidence type="ECO:0000256" key="8">
    <source>
        <dbReference type="ARBA" id="ARBA00022989"/>
    </source>
</evidence>
<comment type="subcellular location">
    <subcellularLocation>
        <location evidence="1">Cell inner membrane</location>
        <topology evidence="1">Multi-pass membrane protein</topology>
    </subcellularLocation>
</comment>
<evidence type="ECO:0000256" key="1">
    <source>
        <dbReference type="ARBA" id="ARBA00004429"/>
    </source>
</evidence>
<dbReference type="InterPro" id="IPR003439">
    <property type="entry name" value="ABC_transporter-like_ATP-bd"/>
</dbReference>
<dbReference type="GO" id="GO:0005524">
    <property type="term" value="F:ATP binding"/>
    <property type="evidence" value="ECO:0007669"/>
    <property type="project" value="UniProtKB-KW"/>
</dbReference>
<evidence type="ECO:0000256" key="7">
    <source>
        <dbReference type="ARBA" id="ARBA00022840"/>
    </source>
</evidence>
<evidence type="ECO:0000256" key="6">
    <source>
        <dbReference type="ARBA" id="ARBA00022741"/>
    </source>
</evidence>
<dbReference type="GO" id="GO:0034040">
    <property type="term" value="F:ATPase-coupled lipid transmembrane transporter activity"/>
    <property type="evidence" value="ECO:0007669"/>
    <property type="project" value="TreeGrafter"/>
</dbReference>
<evidence type="ECO:0000313" key="14">
    <source>
        <dbReference type="Proteomes" id="UP000295496"/>
    </source>
</evidence>
<dbReference type="InterPro" id="IPR011527">
    <property type="entry name" value="ABC1_TM_dom"/>
</dbReference>
<evidence type="ECO:0000313" key="13">
    <source>
        <dbReference type="EMBL" id="TCK70364.1"/>
    </source>
</evidence>
<protein>
    <submittedName>
        <fullName evidence="13">ATP-binding cassette subfamily C protein CydD</fullName>
    </submittedName>
</protein>
<evidence type="ECO:0000256" key="4">
    <source>
        <dbReference type="ARBA" id="ARBA00022519"/>
    </source>
</evidence>
<keyword evidence="14" id="KW-1185">Reference proteome</keyword>
<keyword evidence="8 10" id="KW-1133">Transmembrane helix</keyword>
<dbReference type="Gene3D" id="1.20.1560.10">
    <property type="entry name" value="ABC transporter type 1, transmembrane domain"/>
    <property type="match status" value="1"/>
</dbReference>
<evidence type="ECO:0000256" key="3">
    <source>
        <dbReference type="ARBA" id="ARBA00022475"/>
    </source>
</evidence>
<dbReference type="Gene3D" id="3.40.50.300">
    <property type="entry name" value="P-loop containing nucleotide triphosphate hydrolases"/>
    <property type="match status" value="1"/>
</dbReference>
<dbReference type="InterPro" id="IPR036640">
    <property type="entry name" value="ABC1_TM_sf"/>
</dbReference>
<dbReference type="InterPro" id="IPR014216">
    <property type="entry name" value="ABC_transptr_CydD"/>
</dbReference>
<dbReference type="Proteomes" id="UP000295496">
    <property type="component" value="Unassembled WGS sequence"/>
</dbReference>
<evidence type="ECO:0000256" key="5">
    <source>
        <dbReference type="ARBA" id="ARBA00022692"/>
    </source>
</evidence>
<keyword evidence="3" id="KW-1003">Cell membrane</keyword>
<keyword evidence="4" id="KW-0997">Cell inner membrane</keyword>
<keyword evidence="5 10" id="KW-0812">Transmembrane</keyword>
<keyword evidence="2" id="KW-0813">Transport</keyword>
<dbReference type="PANTHER" id="PTHR24221">
    <property type="entry name" value="ATP-BINDING CASSETTE SUB-FAMILY B"/>
    <property type="match status" value="1"/>
</dbReference>
<dbReference type="CDD" id="cd18584">
    <property type="entry name" value="ABC_6TM_AarD_CydD"/>
    <property type="match status" value="1"/>
</dbReference>
<gene>
    <name evidence="13" type="ORF">EV692_0633</name>
</gene>
<name>A0A4R1KY77_9PAST</name>
<dbReference type="GO" id="GO:0016887">
    <property type="term" value="F:ATP hydrolysis activity"/>
    <property type="evidence" value="ECO:0007669"/>
    <property type="project" value="InterPro"/>
</dbReference>
<dbReference type="GO" id="GO:0042883">
    <property type="term" value="P:cysteine transport"/>
    <property type="evidence" value="ECO:0007669"/>
    <property type="project" value="InterPro"/>
</dbReference>
<dbReference type="PANTHER" id="PTHR24221:SF261">
    <property type="entry name" value="GLUTATHIONE_L-CYSTEINE TRANSPORT SYSTEM ATP-BINDING_PERMEASE PROTEIN CYDD"/>
    <property type="match status" value="1"/>
</dbReference>